<proteinExistence type="predicted"/>
<dbReference type="EMBL" id="RXLQ01000007">
    <property type="protein sequence ID" value="RSZ58136.1"/>
    <property type="molecule type" value="Genomic_DNA"/>
</dbReference>
<feature type="compositionally biased region" description="Pro residues" evidence="1">
    <location>
        <begin position="53"/>
        <end position="76"/>
    </location>
</feature>
<keyword evidence="2" id="KW-1133">Transmembrane helix</keyword>
<dbReference type="AlphaFoldDB" id="A0A430HKS5"/>
<comment type="caution">
    <text evidence="4">The sequence shown here is derived from an EMBL/GenBank/DDBJ whole genome shotgun (WGS) entry which is preliminary data.</text>
</comment>
<keyword evidence="5" id="KW-1185">Reference proteome</keyword>
<dbReference type="Pfam" id="PF10816">
    <property type="entry name" value="DUF2760"/>
    <property type="match status" value="1"/>
</dbReference>
<keyword evidence="2" id="KW-0812">Transmembrane</keyword>
<feature type="region of interest" description="Disordered" evidence="1">
    <location>
        <begin position="52"/>
        <end position="76"/>
    </location>
</feature>
<evidence type="ECO:0000259" key="3">
    <source>
        <dbReference type="Pfam" id="PF10816"/>
    </source>
</evidence>
<evidence type="ECO:0000313" key="5">
    <source>
        <dbReference type="Proteomes" id="UP000278085"/>
    </source>
</evidence>
<accession>A0A430HKS5</accession>
<evidence type="ECO:0000256" key="1">
    <source>
        <dbReference type="SAM" id="MobiDB-lite"/>
    </source>
</evidence>
<evidence type="ECO:0000313" key="4">
    <source>
        <dbReference type="EMBL" id="RSZ58136.1"/>
    </source>
</evidence>
<reference evidence="4 5" key="1">
    <citation type="submission" date="2018-12" db="EMBL/GenBank/DDBJ databases">
        <authorList>
            <person name="Yang E."/>
        </authorList>
    </citation>
    <scope>NUCLEOTIDE SEQUENCE [LARGE SCALE GENOMIC DNA]</scope>
    <source>
        <strain evidence="4 5">SOD</strain>
    </source>
</reference>
<organism evidence="4 5">
    <name type="scientific">Massilia atriviolacea</name>
    <dbReference type="NCBI Taxonomy" id="2495579"/>
    <lineage>
        <taxon>Bacteria</taxon>
        <taxon>Pseudomonadati</taxon>
        <taxon>Pseudomonadota</taxon>
        <taxon>Betaproteobacteria</taxon>
        <taxon>Burkholderiales</taxon>
        <taxon>Oxalobacteraceae</taxon>
        <taxon>Telluria group</taxon>
        <taxon>Massilia</taxon>
    </lineage>
</organism>
<dbReference type="OrthoDB" id="21395at2"/>
<dbReference type="Proteomes" id="UP000278085">
    <property type="component" value="Unassembled WGS sequence"/>
</dbReference>
<name>A0A430HKS5_9BURK</name>
<gene>
    <name evidence="4" type="ORF">EJB06_14265</name>
</gene>
<dbReference type="RefSeq" id="WP_126074709.1">
    <property type="nucleotide sequence ID" value="NZ_CP051166.1"/>
</dbReference>
<evidence type="ECO:0000256" key="2">
    <source>
        <dbReference type="SAM" id="Phobius"/>
    </source>
</evidence>
<keyword evidence="2" id="KW-0472">Membrane</keyword>
<feature type="transmembrane region" description="Helical" evidence="2">
    <location>
        <begin position="20"/>
        <end position="41"/>
    </location>
</feature>
<feature type="domain" description="DUF2760" evidence="3">
    <location>
        <begin position="80"/>
        <end position="202"/>
    </location>
</feature>
<protein>
    <submittedName>
        <fullName evidence="4">DUF2760 domain-containing protein</fullName>
    </submittedName>
</protein>
<sequence length="203" mass="21326">MIDSSPNSHHPSPDNNPPSFLRRIPIAFGAFFGALSDAGFAGRIERVRDGMPAPTPAPVAPAAAPAPAPAPVPKPIAPTPDTALQLLSLLQRDARLIDFTQENLSGFSDADIGAAARVVHEGCAKVLREHFTIVPVRDEAEGSRVTLNDGFDARAVRLTGNVVGKAPFNGSISHRGWRAAEVRLPTLAAGHDATVLAQAEVEL</sequence>
<dbReference type="InterPro" id="IPR021212">
    <property type="entry name" value="DUF2760"/>
</dbReference>